<dbReference type="Pfam" id="PF01398">
    <property type="entry name" value="JAB"/>
    <property type="match status" value="1"/>
</dbReference>
<evidence type="ECO:0000256" key="3">
    <source>
        <dbReference type="ARBA" id="ARBA00014871"/>
    </source>
</evidence>
<dbReference type="GO" id="GO:0005737">
    <property type="term" value="C:cytoplasm"/>
    <property type="evidence" value="ECO:0007669"/>
    <property type="project" value="UniProtKB-SubCell"/>
</dbReference>
<dbReference type="GO" id="GO:0000338">
    <property type="term" value="P:protein deneddylation"/>
    <property type="evidence" value="ECO:0007669"/>
    <property type="project" value="InterPro"/>
</dbReference>
<organism evidence="10 11">
    <name type="scientific">Aspergillus leporis</name>
    <dbReference type="NCBI Taxonomy" id="41062"/>
    <lineage>
        <taxon>Eukaryota</taxon>
        <taxon>Fungi</taxon>
        <taxon>Dikarya</taxon>
        <taxon>Ascomycota</taxon>
        <taxon>Pezizomycotina</taxon>
        <taxon>Eurotiomycetes</taxon>
        <taxon>Eurotiomycetidae</taxon>
        <taxon>Eurotiales</taxon>
        <taxon>Aspergillaceae</taxon>
        <taxon>Aspergillus</taxon>
        <taxon>Aspergillus subgen. Circumdati</taxon>
    </lineage>
</organism>
<evidence type="ECO:0000256" key="2">
    <source>
        <dbReference type="ARBA" id="ARBA00011098"/>
    </source>
</evidence>
<evidence type="ECO:0000256" key="6">
    <source>
        <dbReference type="ARBA" id="ARBA00023242"/>
    </source>
</evidence>
<proteinExistence type="inferred from homology"/>
<keyword evidence="5 7" id="KW-0736">Signalosome</keyword>
<evidence type="ECO:0000256" key="8">
    <source>
        <dbReference type="SAM" id="MobiDB-lite"/>
    </source>
</evidence>
<accession>A0A5N5XE67</accession>
<dbReference type="InterPro" id="IPR033859">
    <property type="entry name" value="MPN_CSN6"/>
</dbReference>
<comment type="subcellular location">
    <subcellularLocation>
        <location evidence="7">Cytoplasm</location>
    </subcellularLocation>
    <subcellularLocation>
        <location evidence="7">Nucleus</location>
    </subcellularLocation>
</comment>
<sequence>MPDQLSPLVSQKSSDSGLHIQLHPLILLTISDHITRHAARSQQGPILGALLGQQNGREITLEHAFECLVQEGPNGEPQLPHEWFNERVKQLKDVHKVPALDLVGWWSTAPPSGPDASHLPIHRQILQDYNESAVFLAFHPSKVKEASRNGGKLPLAVYESVYEGENAAENDKAMQVDGEEQSLNIRFRELPYFVETGEAEMIGIDTIARSARNAAVEHQGPSFSTQEALKKKDRSKDQSADTTVLSPEDEELIASLNTRLNAIRTLESRISLIKSYLSSISPASEGGTTGDSTPSLSHPILRNINSLLSHLSLLSPQEQGAFSAEVLAQSNDVHLVALLGQLSSSINDMRELGKRTAILNNVRRSNVSRKTQMAMQSRFEEEFFSRDGIAHG</sequence>
<evidence type="ECO:0000256" key="1">
    <source>
        <dbReference type="ARBA" id="ARBA00010893"/>
    </source>
</evidence>
<dbReference type="GO" id="GO:0008180">
    <property type="term" value="C:COP9 signalosome"/>
    <property type="evidence" value="ECO:0007669"/>
    <property type="project" value="UniProtKB-UniRule"/>
</dbReference>
<dbReference type="PANTHER" id="PTHR10540:SF8">
    <property type="entry name" value="COP9 SIGNALOSOME COMPLEX SUBUNIT 6"/>
    <property type="match status" value="1"/>
</dbReference>
<gene>
    <name evidence="10" type="ORF">BDV29DRAFT_166354</name>
</gene>
<dbReference type="Gene3D" id="3.40.140.10">
    <property type="entry name" value="Cytidine Deaminase, domain 2"/>
    <property type="match status" value="1"/>
</dbReference>
<name>A0A5N5XE67_9EURO</name>
<dbReference type="FunFam" id="3.40.140.10:FF:000055">
    <property type="entry name" value="COP9 signalosome complex subunit 6"/>
    <property type="match status" value="1"/>
</dbReference>
<feature type="region of interest" description="Disordered" evidence="8">
    <location>
        <begin position="213"/>
        <end position="244"/>
    </location>
</feature>
<dbReference type="InterPro" id="IPR037518">
    <property type="entry name" value="MPN"/>
</dbReference>
<evidence type="ECO:0000256" key="5">
    <source>
        <dbReference type="ARBA" id="ARBA00022790"/>
    </source>
</evidence>
<evidence type="ECO:0000313" key="11">
    <source>
        <dbReference type="Proteomes" id="UP000326565"/>
    </source>
</evidence>
<protein>
    <recommendedName>
        <fullName evidence="3 7">COP9 signalosome complex subunit 6</fullName>
    </recommendedName>
</protein>
<dbReference type="InterPro" id="IPR000555">
    <property type="entry name" value="JAMM/MPN+_dom"/>
</dbReference>
<keyword evidence="4 7" id="KW-0963">Cytoplasm</keyword>
<dbReference type="PANTHER" id="PTHR10540">
    <property type="entry name" value="EUKARYOTIC TRANSLATION INITIATION FACTOR 3 SUBUNIT F-RELATED"/>
    <property type="match status" value="1"/>
</dbReference>
<reference evidence="10 11" key="1">
    <citation type="submission" date="2019-04" db="EMBL/GenBank/DDBJ databases">
        <title>Friends and foes A comparative genomics study of 23 Aspergillus species from section Flavi.</title>
        <authorList>
            <consortium name="DOE Joint Genome Institute"/>
            <person name="Kjaerbolling I."/>
            <person name="Vesth T."/>
            <person name="Frisvad J.C."/>
            <person name="Nybo J.L."/>
            <person name="Theobald S."/>
            <person name="Kildgaard S."/>
            <person name="Isbrandt T."/>
            <person name="Kuo A."/>
            <person name="Sato A."/>
            <person name="Lyhne E.K."/>
            <person name="Kogle M.E."/>
            <person name="Wiebenga A."/>
            <person name="Kun R.S."/>
            <person name="Lubbers R.J."/>
            <person name="Makela M.R."/>
            <person name="Barry K."/>
            <person name="Chovatia M."/>
            <person name="Clum A."/>
            <person name="Daum C."/>
            <person name="Haridas S."/>
            <person name="He G."/>
            <person name="LaButti K."/>
            <person name="Lipzen A."/>
            <person name="Mondo S."/>
            <person name="Riley R."/>
            <person name="Salamov A."/>
            <person name="Simmons B.A."/>
            <person name="Magnuson J.K."/>
            <person name="Henrissat B."/>
            <person name="Mortensen U.H."/>
            <person name="Larsen T.O."/>
            <person name="Devries R.P."/>
            <person name="Grigoriev I.V."/>
            <person name="Machida M."/>
            <person name="Baker S.E."/>
            <person name="Andersen M.R."/>
        </authorList>
    </citation>
    <scope>NUCLEOTIDE SEQUENCE [LARGE SCALE GENOMIC DNA]</scope>
    <source>
        <strain evidence="10 11">CBS 151.66</strain>
    </source>
</reference>
<feature type="compositionally biased region" description="Basic and acidic residues" evidence="8">
    <location>
        <begin position="228"/>
        <end position="239"/>
    </location>
</feature>
<evidence type="ECO:0000313" key="10">
    <source>
        <dbReference type="EMBL" id="KAB8078425.1"/>
    </source>
</evidence>
<dbReference type="SMART" id="SM00232">
    <property type="entry name" value="JAB_MPN"/>
    <property type="match status" value="1"/>
</dbReference>
<comment type="subunit">
    <text evidence="2">Component of the COP9 signalosome (CSN) complex.</text>
</comment>
<evidence type="ECO:0000256" key="7">
    <source>
        <dbReference type="RuleBase" id="RU367006"/>
    </source>
</evidence>
<dbReference type="GO" id="GO:0008237">
    <property type="term" value="F:metallopeptidase activity"/>
    <property type="evidence" value="ECO:0007669"/>
    <property type="project" value="InterPro"/>
</dbReference>
<dbReference type="Pfam" id="PF13012">
    <property type="entry name" value="MitMem_reg"/>
    <property type="match status" value="1"/>
</dbReference>
<dbReference type="Proteomes" id="UP000326565">
    <property type="component" value="Unassembled WGS sequence"/>
</dbReference>
<dbReference type="PROSITE" id="PS50249">
    <property type="entry name" value="MPN"/>
    <property type="match status" value="1"/>
</dbReference>
<evidence type="ECO:0000259" key="9">
    <source>
        <dbReference type="PROSITE" id="PS50249"/>
    </source>
</evidence>
<keyword evidence="11" id="KW-1185">Reference proteome</keyword>
<dbReference type="EMBL" id="ML732158">
    <property type="protein sequence ID" value="KAB8078425.1"/>
    <property type="molecule type" value="Genomic_DNA"/>
</dbReference>
<feature type="domain" description="MPN" evidence="9">
    <location>
        <begin position="20"/>
        <end position="164"/>
    </location>
</feature>
<keyword evidence="6 7" id="KW-0539">Nucleus</keyword>
<dbReference type="CDD" id="cd08063">
    <property type="entry name" value="MPN_CSN6"/>
    <property type="match status" value="1"/>
</dbReference>
<dbReference type="InterPro" id="IPR024969">
    <property type="entry name" value="EIF3F/CSN6-like_C"/>
</dbReference>
<dbReference type="OrthoDB" id="1378at2759"/>
<comment type="similarity">
    <text evidence="1 7">Belongs to the peptidase M67A family. CSN6 subfamily.</text>
</comment>
<evidence type="ECO:0000256" key="4">
    <source>
        <dbReference type="ARBA" id="ARBA00022490"/>
    </source>
</evidence>
<dbReference type="AlphaFoldDB" id="A0A5N5XE67"/>
<comment type="function">
    <text evidence="7">Component of the COP9 signalosome complex (CSN), a complex involved in various cellular and developmental processes.</text>
</comment>